<dbReference type="AlphaFoldDB" id="A0AAC9ISM0"/>
<dbReference type="Proteomes" id="UP000182060">
    <property type="component" value="Chromosome"/>
</dbReference>
<feature type="chain" id="PRO_5041964123" description="DUF2147 domain-containing protein" evidence="1">
    <location>
        <begin position="24"/>
        <end position="148"/>
    </location>
</feature>
<dbReference type="PANTHER" id="PTHR36919:SF3">
    <property type="entry name" value="BLL5882 PROTEIN"/>
    <property type="match status" value="1"/>
</dbReference>
<proteinExistence type="predicted"/>
<evidence type="ECO:0000313" key="3">
    <source>
        <dbReference type="EMBL" id="APC01115.1"/>
    </source>
</evidence>
<dbReference type="RefSeq" id="WP_011902785.1">
    <property type="nucleotide sequence ID" value="NZ_CP015016.1"/>
</dbReference>
<protein>
    <recommendedName>
        <fullName evidence="2">DUF2147 domain-containing protein</fullName>
    </recommendedName>
</protein>
<name>A0AAC9ISM0_9BURK</name>
<dbReference type="InterPro" id="IPR019223">
    <property type="entry name" value="DUF2147"/>
</dbReference>
<feature type="signal peptide" evidence="1">
    <location>
        <begin position="1"/>
        <end position="23"/>
    </location>
</feature>
<dbReference type="Gene3D" id="2.40.128.520">
    <property type="match status" value="1"/>
</dbReference>
<evidence type="ECO:0000256" key="1">
    <source>
        <dbReference type="SAM" id="SignalP"/>
    </source>
</evidence>
<reference evidence="3" key="1">
    <citation type="journal article" date="2017" name="Appl. Environ. Microbiol.">
        <title>Microdiversification of a pelagic Polynucleobacter species is mainly driven by acquisition of genomic islands from a partially interspecific gene pool.</title>
        <authorList>
            <person name="Hoetzinger M."/>
            <person name="Hahn M.W."/>
            <person name="Jezberova J."/>
            <person name="Schmidt J."/>
            <person name="Koll U."/>
        </authorList>
    </citation>
    <scope>NUCLEOTIDE SEQUENCE</scope>
    <source>
        <strain evidence="3">MWH-RechtKol4</strain>
    </source>
</reference>
<sequence>MKKTLVPLFFAAFSLLGFSYAYAQNLDTITGNWTTFDDGTNQPAAIVRISEKNGLFFGVITKLLDPKAPVNCDKCQDLRKGKPLVGMEILSGLKKTGDLYVGGYILDPDEGEIYKVEMRPTDGGNKLDVRGYVGIPLLGRTQIWNRER</sequence>
<dbReference type="GeneID" id="31481312"/>
<evidence type="ECO:0000259" key="2">
    <source>
        <dbReference type="Pfam" id="PF09917"/>
    </source>
</evidence>
<dbReference type="PANTHER" id="PTHR36919">
    <property type="entry name" value="BLR1215 PROTEIN"/>
    <property type="match status" value="1"/>
</dbReference>
<keyword evidence="1" id="KW-0732">Signal</keyword>
<evidence type="ECO:0000313" key="4">
    <source>
        <dbReference type="Proteomes" id="UP000182060"/>
    </source>
</evidence>
<gene>
    <name evidence="3" type="ORF">AOC25_05545</name>
</gene>
<dbReference type="Pfam" id="PF09917">
    <property type="entry name" value="DUF2147"/>
    <property type="match status" value="1"/>
</dbReference>
<dbReference type="OMA" id="WTTIDDE"/>
<accession>A0AAC9ISM0</accession>
<organism evidence="3 4">
    <name type="scientific">Polynucleobacter asymbioticus</name>
    <dbReference type="NCBI Taxonomy" id="576611"/>
    <lineage>
        <taxon>Bacteria</taxon>
        <taxon>Pseudomonadati</taxon>
        <taxon>Pseudomonadota</taxon>
        <taxon>Betaproteobacteria</taxon>
        <taxon>Burkholderiales</taxon>
        <taxon>Burkholderiaceae</taxon>
        <taxon>Polynucleobacter</taxon>
    </lineage>
</organism>
<dbReference type="EMBL" id="CP015017">
    <property type="protein sequence ID" value="APC01115.1"/>
    <property type="molecule type" value="Genomic_DNA"/>
</dbReference>
<feature type="domain" description="DUF2147" evidence="2">
    <location>
        <begin position="31"/>
        <end position="146"/>
    </location>
</feature>